<evidence type="ECO:0000313" key="7">
    <source>
        <dbReference type="Proteomes" id="UP000481153"/>
    </source>
</evidence>
<dbReference type="GO" id="GO:0016020">
    <property type="term" value="C:membrane"/>
    <property type="evidence" value="ECO:0007669"/>
    <property type="project" value="UniProtKB-SubCell"/>
</dbReference>
<gene>
    <name evidence="6" type="ORF">Ae201684_008214</name>
</gene>
<dbReference type="InterPro" id="IPR004895">
    <property type="entry name" value="Prenylated_rab_accept_PRA1"/>
</dbReference>
<evidence type="ECO:0000256" key="5">
    <source>
        <dbReference type="RuleBase" id="RU363107"/>
    </source>
</evidence>
<reference evidence="6 7" key="1">
    <citation type="submission" date="2019-07" db="EMBL/GenBank/DDBJ databases">
        <title>Genomics analysis of Aphanomyces spp. identifies a new class of oomycete effector associated with host adaptation.</title>
        <authorList>
            <person name="Gaulin E."/>
        </authorList>
    </citation>
    <scope>NUCLEOTIDE SEQUENCE [LARGE SCALE GENOMIC DNA]</scope>
    <source>
        <strain evidence="6 7">ATCC 201684</strain>
    </source>
</reference>
<comment type="similarity">
    <text evidence="5">Belongs to the PRA1 family.</text>
</comment>
<name>A0A6G0X5R4_9STRA</name>
<sequence>MDKVEQRHKAAAGDAAVPDADDVKIHSIMGQIVSALRQKIHVNAIRNVFLCMGTGEAHPFTFPPPPLIVSRLQHNLQFFLVNYILLFALVLFCVLVFHPWSMLCCVATTGVWIAFTFQRKHFQQVYKNSGIKEDHVVYVMLGATALVFAFFLLPSLLSAGSICGVLAGAHALLRSTDQTKLARSAAVDPNMPVDQQV</sequence>
<dbReference type="PANTHER" id="PTHR19317:SF0">
    <property type="entry name" value="PRENYLATED RAB ACCEPTOR PROTEIN 1"/>
    <property type="match status" value="1"/>
</dbReference>
<dbReference type="Proteomes" id="UP000481153">
    <property type="component" value="Unassembled WGS sequence"/>
</dbReference>
<evidence type="ECO:0000256" key="2">
    <source>
        <dbReference type="ARBA" id="ARBA00022692"/>
    </source>
</evidence>
<comment type="subcellular location">
    <subcellularLocation>
        <location evidence="1 5">Membrane</location>
        <topology evidence="1 5">Multi-pass membrane protein</topology>
    </subcellularLocation>
</comment>
<keyword evidence="7" id="KW-1185">Reference proteome</keyword>
<dbReference type="PANTHER" id="PTHR19317">
    <property type="entry name" value="PRENYLATED RAB ACCEPTOR 1-RELATED"/>
    <property type="match status" value="1"/>
</dbReference>
<evidence type="ECO:0000256" key="1">
    <source>
        <dbReference type="ARBA" id="ARBA00004141"/>
    </source>
</evidence>
<evidence type="ECO:0000256" key="4">
    <source>
        <dbReference type="ARBA" id="ARBA00023136"/>
    </source>
</evidence>
<dbReference type="AlphaFoldDB" id="A0A6G0X5R4"/>
<organism evidence="6 7">
    <name type="scientific">Aphanomyces euteiches</name>
    <dbReference type="NCBI Taxonomy" id="100861"/>
    <lineage>
        <taxon>Eukaryota</taxon>
        <taxon>Sar</taxon>
        <taxon>Stramenopiles</taxon>
        <taxon>Oomycota</taxon>
        <taxon>Saprolegniomycetes</taxon>
        <taxon>Saprolegniales</taxon>
        <taxon>Verrucalvaceae</taxon>
        <taxon>Aphanomyces</taxon>
    </lineage>
</organism>
<comment type="caution">
    <text evidence="6">The sequence shown here is derived from an EMBL/GenBank/DDBJ whole genome shotgun (WGS) entry which is preliminary data.</text>
</comment>
<dbReference type="GO" id="GO:0005794">
    <property type="term" value="C:Golgi apparatus"/>
    <property type="evidence" value="ECO:0007669"/>
    <property type="project" value="TreeGrafter"/>
</dbReference>
<protein>
    <recommendedName>
        <fullName evidence="5">PRA1 family protein</fullName>
    </recommendedName>
</protein>
<dbReference type="VEuPathDB" id="FungiDB:AeMF1_002478"/>
<feature type="transmembrane region" description="Helical" evidence="5">
    <location>
        <begin position="83"/>
        <end position="115"/>
    </location>
</feature>
<dbReference type="Pfam" id="PF03208">
    <property type="entry name" value="PRA1"/>
    <property type="match status" value="1"/>
</dbReference>
<accession>A0A6G0X5R4</accession>
<keyword evidence="4 5" id="KW-0472">Membrane</keyword>
<feature type="transmembrane region" description="Helical" evidence="5">
    <location>
        <begin position="136"/>
        <end position="157"/>
    </location>
</feature>
<dbReference type="EMBL" id="VJMJ01000100">
    <property type="protein sequence ID" value="KAF0735301.1"/>
    <property type="molecule type" value="Genomic_DNA"/>
</dbReference>
<proteinExistence type="inferred from homology"/>
<keyword evidence="3 5" id="KW-1133">Transmembrane helix</keyword>
<evidence type="ECO:0000313" key="6">
    <source>
        <dbReference type="EMBL" id="KAF0735301.1"/>
    </source>
</evidence>
<keyword evidence="2 5" id="KW-0812">Transmembrane</keyword>
<evidence type="ECO:0000256" key="3">
    <source>
        <dbReference type="ARBA" id="ARBA00022989"/>
    </source>
</evidence>